<dbReference type="PANTHER" id="PTHR11758">
    <property type="entry name" value="40S RIBOSOMAL PROTEIN S15A"/>
    <property type="match status" value="1"/>
</dbReference>
<evidence type="ECO:0000313" key="7">
    <source>
        <dbReference type="Proteomes" id="UP000002009"/>
    </source>
</evidence>
<evidence type="ECO:0000256" key="3">
    <source>
        <dbReference type="ARBA" id="ARBA00023274"/>
    </source>
</evidence>
<dbReference type="GO" id="GO:0019843">
    <property type="term" value="F:rRNA binding"/>
    <property type="evidence" value="ECO:0007669"/>
    <property type="project" value="UniProtKB-UniRule"/>
</dbReference>
<dbReference type="Gene3D" id="3.30.1490.10">
    <property type="match status" value="1"/>
</dbReference>
<dbReference type="GO" id="GO:0005840">
    <property type="term" value="C:ribosome"/>
    <property type="evidence" value="ECO:0007669"/>
    <property type="project" value="UniProtKB-KW"/>
</dbReference>
<dbReference type="GO" id="GO:1990904">
    <property type="term" value="C:ribonucleoprotein complex"/>
    <property type="evidence" value="ECO:0007669"/>
    <property type="project" value="UniProtKB-KW"/>
</dbReference>
<comment type="function">
    <text evidence="4">One of the primary rRNA binding proteins, it binds directly to 16S rRNA central domain where it helps coordinate assembly of the platform of the 30S subunit.</text>
</comment>
<dbReference type="NCBIfam" id="NF001109">
    <property type="entry name" value="PRK00136.1"/>
    <property type="match status" value="1"/>
</dbReference>
<comment type="subcellular location">
    <subcellularLocation>
        <location evidence="4">Plastid</location>
        <location evidence="4">Chloroplast</location>
    </subcellularLocation>
</comment>
<accession>C1KR50</accession>
<dbReference type="RefSeq" id="YP_002808628.1">
    <property type="nucleotide sequence ID" value="NC_012575.1"/>
</dbReference>
<keyword evidence="6" id="KW-0150">Chloroplast</keyword>
<dbReference type="GO" id="GO:0006412">
    <property type="term" value="P:translation"/>
    <property type="evidence" value="ECO:0007669"/>
    <property type="project" value="UniProtKB-UniRule"/>
</dbReference>
<geneLocation type="chloroplast" evidence="6"/>
<dbReference type="PROSITE" id="PS00053">
    <property type="entry name" value="RIBOSOMAL_S8"/>
    <property type="match status" value="1"/>
</dbReference>
<dbReference type="Proteomes" id="UP000002009">
    <property type="component" value="Chloroplast Pltd"/>
</dbReference>
<dbReference type="InterPro" id="IPR000630">
    <property type="entry name" value="Ribosomal_uS8"/>
</dbReference>
<sequence>MINDTIADMLTRLRNAQLANKTSVALRATRVTRNIAQLLFQEGFLSNIEPETNGMFEVTLKRSVKTFKRVSTPGVRVYVNHKELPRVLNGMGIAIISTSQGIMTEKKARALGIGGEVLCYLW</sequence>
<dbReference type="OMA" id="NSAYHDT"/>
<keyword evidence="6" id="KW-0934">Plastid</keyword>
<evidence type="ECO:0000256" key="1">
    <source>
        <dbReference type="ARBA" id="ARBA00006471"/>
    </source>
</evidence>
<dbReference type="EMBL" id="FJ858267">
    <property type="protein sequence ID" value="ACO55552.1"/>
    <property type="molecule type" value="Genomic_DNA"/>
</dbReference>
<evidence type="ECO:0000256" key="2">
    <source>
        <dbReference type="ARBA" id="ARBA00022980"/>
    </source>
</evidence>
<protein>
    <recommendedName>
        <fullName evidence="4">Small ribosomal subunit protein uS8c</fullName>
    </recommendedName>
</protein>
<evidence type="ECO:0000256" key="5">
    <source>
        <dbReference type="RuleBase" id="RU003660"/>
    </source>
</evidence>
<keyword evidence="4" id="KW-0694">RNA-binding</keyword>
<keyword evidence="7" id="KW-1185">Reference proteome</keyword>
<evidence type="ECO:0000256" key="4">
    <source>
        <dbReference type="HAMAP-Rule" id="MF_01302"/>
    </source>
</evidence>
<dbReference type="InterPro" id="IPR047863">
    <property type="entry name" value="Ribosomal_uS8_CS"/>
</dbReference>
<dbReference type="FunFam" id="3.30.1490.10:FF:000001">
    <property type="entry name" value="30S ribosomal protein S8"/>
    <property type="match status" value="1"/>
</dbReference>
<reference evidence="7" key="1">
    <citation type="journal article" date="2009" name="Science">
        <title>Green evolution and dynamic adaptations revealed by genomes of the marine picoeukaryotes Micromonas.</title>
        <authorList>
            <person name="Worden A.Z."/>
            <person name="Lee J.H."/>
            <person name="Mock T."/>
            <person name="Rouze P."/>
            <person name="Simmons M.P."/>
            <person name="Aerts A.L."/>
            <person name="Allen A.E."/>
            <person name="Cuvelier M.L."/>
            <person name="Derelle E."/>
            <person name="Everett M.V."/>
            <person name="Foulon E."/>
            <person name="Grimwood J."/>
            <person name="Gundlach H."/>
            <person name="Henrissat B."/>
            <person name="Napoli C."/>
            <person name="McDonald S.M."/>
            <person name="Parker M.S."/>
            <person name="Rombauts S."/>
            <person name="Salamov A."/>
            <person name="Von Dassow P."/>
            <person name="Badger J.H."/>
            <person name="Coutinho P.M."/>
            <person name="Demir E."/>
            <person name="Dubchak I."/>
            <person name="Gentemann C."/>
            <person name="Eikrem W."/>
            <person name="Gready J.E."/>
            <person name="John U."/>
            <person name="Lanier W."/>
            <person name="Lindquist E.A."/>
            <person name="Lucas S."/>
            <person name="Mayer K.F."/>
            <person name="Moreau H."/>
            <person name="Not F."/>
            <person name="Otillar R."/>
            <person name="Panaud O."/>
            <person name="Pangilinan J."/>
            <person name="Paulsen I."/>
            <person name="Piegu B."/>
            <person name="Poliakov A."/>
            <person name="Robbens S."/>
            <person name="Schmutz J."/>
            <person name="Toulza E."/>
            <person name="Wyss T."/>
            <person name="Zelensky A."/>
            <person name="Zhou K."/>
            <person name="Armbrust E.V."/>
            <person name="Bhattacharya D."/>
            <person name="Goodenough U.W."/>
            <person name="Van de Peer Y."/>
            <person name="Grigoriev I.V."/>
        </authorList>
    </citation>
    <scope>NUCLEOTIDE SEQUENCE [LARGE SCALE GENOMIC DNA]</scope>
    <source>
        <strain evidence="7">RCC299 / NOUM17</strain>
    </source>
</reference>
<dbReference type="SUPFAM" id="SSF56047">
    <property type="entry name" value="Ribosomal protein S8"/>
    <property type="match status" value="1"/>
</dbReference>
<evidence type="ECO:0000313" key="6">
    <source>
        <dbReference type="EMBL" id="ACO55552.1"/>
    </source>
</evidence>
<keyword evidence="2 4" id="KW-0689">Ribosomal protein</keyword>
<dbReference type="HAMAP" id="MF_01302_B">
    <property type="entry name" value="Ribosomal_uS8_B"/>
    <property type="match status" value="1"/>
</dbReference>
<dbReference type="GO" id="GO:0003735">
    <property type="term" value="F:structural constituent of ribosome"/>
    <property type="evidence" value="ECO:0007669"/>
    <property type="project" value="InterPro"/>
</dbReference>
<comment type="similarity">
    <text evidence="1 4 5">Belongs to the universal ribosomal protein uS8 family.</text>
</comment>
<comment type="subunit">
    <text evidence="4">Part of the 30S ribosomal subunit.</text>
</comment>
<dbReference type="Pfam" id="PF00410">
    <property type="entry name" value="Ribosomal_S8"/>
    <property type="match status" value="1"/>
</dbReference>
<proteinExistence type="inferred from homology"/>
<name>C1KR50_MICCC</name>
<dbReference type="GO" id="GO:0009507">
    <property type="term" value="C:chloroplast"/>
    <property type="evidence" value="ECO:0007669"/>
    <property type="project" value="UniProtKB-SubCell"/>
</dbReference>
<dbReference type="Gene3D" id="3.30.1370.30">
    <property type="match status" value="1"/>
</dbReference>
<dbReference type="InterPro" id="IPR035987">
    <property type="entry name" value="Ribosomal_uS8_sf"/>
</dbReference>
<organism evidence="6 7">
    <name type="scientific">Micromonas commoda (strain RCC299 / NOUM17 / CCMP2709)</name>
    <name type="common">Picoplanktonic green alga</name>
    <dbReference type="NCBI Taxonomy" id="296587"/>
    <lineage>
        <taxon>Eukaryota</taxon>
        <taxon>Viridiplantae</taxon>
        <taxon>Chlorophyta</taxon>
        <taxon>Mamiellophyceae</taxon>
        <taxon>Mamiellales</taxon>
        <taxon>Mamiellaceae</taxon>
        <taxon>Micromonas</taxon>
    </lineage>
</organism>
<keyword evidence="4" id="KW-0699">rRNA-binding</keyword>
<dbReference type="AlphaFoldDB" id="C1KR50"/>
<gene>
    <name evidence="4" type="primary">rps8</name>
</gene>
<keyword evidence="3 4" id="KW-0687">Ribonucleoprotein</keyword>